<dbReference type="AlphaFoldDB" id="X1AQ73"/>
<evidence type="ECO:0000313" key="2">
    <source>
        <dbReference type="EMBL" id="GAG62026.1"/>
    </source>
</evidence>
<dbReference type="InterPro" id="IPR035986">
    <property type="entry name" value="PKD_dom_sf"/>
</dbReference>
<protein>
    <recommendedName>
        <fullName evidence="1">PKD domain-containing protein</fullName>
    </recommendedName>
</protein>
<name>X1AQ73_9ZZZZ</name>
<dbReference type="SUPFAM" id="SSF49299">
    <property type="entry name" value="PKD domain"/>
    <property type="match status" value="2"/>
</dbReference>
<feature type="non-terminal residue" evidence="2">
    <location>
        <position position="264"/>
    </location>
</feature>
<dbReference type="InterPro" id="IPR000601">
    <property type="entry name" value="PKD_dom"/>
</dbReference>
<feature type="non-terminal residue" evidence="2">
    <location>
        <position position="1"/>
    </location>
</feature>
<dbReference type="CDD" id="cd00146">
    <property type="entry name" value="PKD"/>
    <property type="match status" value="2"/>
</dbReference>
<organism evidence="2">
    <name type="scientific">marine sediment metagenome</name>
    <dbReference type="NCBI Taxonomy" id="412755"/>
    <lineage>
        <taxon>unclassified sequences</taxon>
        <taxon>metagenomes</taxon>
        <taxon>ecological metagenomes</taxon>
    </lineage>
</organism>
<dbReference type="InterPro" id="IPR013783">
    <property type="entry name" value="Ig-like_fold"/>
</dbReference>
<dbReference type="Pfam" id="PF18911">
    <property type="entry name" value="PKD_4"/>
    <property type="match status" value="2"/>
</dbReference>
<dbReference type="InterPro" id="IPR022409">
    <property type="entry name" value="PKD/Chitinase_dom"/>
</dbReference>
<dbReference type="PROSITE" id="PS50093">
    <property type="entry name" value="PKD"/>
    <property type="match status" value="2"/>
</dbReference>
<feature type="domain" description="PKD" evidence="1">
    <location>
        <begin position="1"/>
        <end position="61"/>
    </location>
</feature>
<dbReference type="Gene3D" id="2.60.40.10">
    <property type="entry name" value="Immunoglobulins"/>
    <property type="match status" value="2"/>
</dbReference>
<sequence>PLSEDTVITYAWDWDGDGSYDETIEEATATHIFDAAGVYEVALKVTAFDNVEAIDTVTVTINDINEIPTANPGGPYTGIAGEEIAFDGSASSDSDGQIIEYIWDFGDGSTGSGASPTHAYTEAGEYTVTLTVKDDGGSLSSEVTTTVTVEEVAKEEITEKIYPVNTSPITNSTSVIGYTEVTVDQLVKIFENRNSTKVDWAKRIAPIYIEYGKLFNIRADIAWAMMCHETGFLEYTGDVSPDQNNFVGMGATGDGVPGNSFATE</sequence>
<comment type="caution">
    <text evidence="2">The sequence shown here is derived from an EMBL/GenBank/DDBJ whole genome shotgun (WGS) entry which is preliminary data.</text>
</comment>
<feature type="domain" description="PKD" evidence="1">
    <location>
        <begin position="67"/>
        <end position="154"/>
    </location>
</feature>
<gene>
    <name evidence="2" type="ORF">S01H4_12263</name>
</gene>
<dbReference type="SMART" id="SM00089">
    <property type="entry name" value="PKD"/>
    <property type="match status" value="2"/>
</dbReference>
<accession>X1AQ73</accession>
<proteinExistence type="predicted"/>
<reference evidence="2" key="1">
    <citation type="journal article" date="2014" name="Front. Microbiol.">
        <title>High frequency of phylogenetically diverse reductive dehalogenase-homologous genes in deep subseafloor sedimentary metagenomes.</title>
        <authorList>
            <person name="Kawai M."/>
            <person name="Futagami T."/>
            <person name="Toyoda A."/>
            <person name="Takaki Y."/>
            <person name="Nishi S."/>
            <person name="Hori S."/>
            <person name="Arai W."/>
            <person name="Tsubouchi T."/>
            <person name="Morono Y."/>
            <person name="Uchiyama I."/>
            <person name="Ito T."/>
            <person name="Fujiyama A."/>
            <person name="Inagaki F."/>
            <person name="Takami H."/>
        </authorList>
    </citation>
    <scope>NUCLEOTIDE SEQUENCE</scope>
    <source>
        <strain evidence="2">Expedition CK06-06</strain>
    </source>
</reference>
<evidence type="ECO:0000259" key="1">
    <source>
        <dbReference type="PROSITE" id="PS50093"/>
    </source>
</evidence>
<dbReference type="EMBL" id="BART01005169">
    <property type="protein sequence ID" value="GAG62026.1"/>
    <property type="molecule type" value="Genomic_DNA"/>
</dbReference>